<gene>
    <name evidence="4" type="ORF">NOCA2150018</name>
</gene>
<dbReference type="CDD" id="cd12166">
    <property type="entry name" value="2-Hacid_dh_7"/>
    <property type="match status" value="1"/>
</dbReference>
<dbReference type="SUPFAM" id="SSF52283">
    <property type="entry name" value="Formate/glycerate dehydrogenase catalytic domain-like"/>
    <property type="match status" value="1"/>
</dbReference>
<accession>A0A2P2BX03</accession>
<protein>
    <submittedName>
        <fullName evidence="4">Putative D-isomer specific 2-hydroxyacid dehydrogenase, NAD-binding protein</fullName>
        <ecNumber evidence="4">1.1.1.-</ecNumber>
    </submittedName>
</protein>
<dbReference type="GO" id="GO:0051287">
    <property type="term" value="F:NAD binding"/>
    <property type="evidence" value="ECO:0007669"/>
    <property type="project" value="InterPro"/>
</dbReference>
<evidence type="ECO:0000259" key="3">
    <source>
        <dbReference type="Pfam" id="PF02826"/>
    </source>
</evidence>
<dbReference type="InterPro" id="IPR006140">
    <property type="entry name" value="D-isomer_DH_NAD-bd"/>
</dbReference>
<dbReference type="InterPro" id="IPR036291">
    <property type="entry name" value="NAD(P)-bd_dom_sf"/>
</dbReference>
<keyword evidence="2" id="KW-0520">NAD</keyword>
<dbReference type="SUPFAM" id="SSF51735">
    <property type="entry name" value="NAD(P)-binding Rossmann-fold domains"/>
    <property type="match status" value="1"/>
</dbReference>
<proteinExistence type="predicted"/>
<dbReference type="PROSITE" id="PS00671">
    <property type="entry name" value="D_2_HYDROXYACID_DH_3"/>
    <property type="match status" value="1"/>
</dbReference>
<organism evidence="4">
    <name type="scientific">metagenome</name>
    <dbReference type="NCBI Taxonomy" id="256318"/>
    <lineage>
        <taxon>unclassified sequences</taxon>
        <taxon>metagenomes</taxon>
    </lineage>
</organism>
<dbReference type="FunFam" id="3.40.50.720:FF:000593">
    <property type="entry name" value="Dihydrofolate reductase"/>
    <property type="match status" value="1"/>
</dbReference>
<dbReference type="InterPro" id="IPR029753">
    <property type="entry name" value="D-isomer_DH_CS"/>
</dbReference>
<dbReference type="Pfam" id="PF02826">
    <property type="entry name" value="2-Hacid_dh_C"/>
    <property type="match status" value="1"/>
</dbReference>
<keyword evidence="1 4" id="KW-0560">Oxidoreductase</keyword>
<evidence type="ECO:0000256" key="1">
    <source>
        <dbReference type="ARBA" id="ARBA00023002"/>
    </source>
</evidence>
<dbReference type="Gene3D" id="3.40.50.720">
    <property type="entry name" value="NAD(P)-binding Rossmann-like Domain"/>
    <property type="match status" value="2"/>
</dbReference>
<sequence length="300" mass="32228">MQVSEPLVWIPFEVDDLPSGLRYEIVADPAGQLPASVAEVAGYVLPYRFEPGDSAFLGQAPQLRWVQSLTAGVEHLEGRIPIGVTLCTGRGIHSASTAELALALMLSSLRGIPEFVQAQARQEWESLERPALADRTVLIIGYGDIGAAIERRLLPFEVEVIRVARTARAGVHALEELPALLPRADVVVLVVPLTDATRHLVDADFIAQMRPGALLVNVARGAVVDTDALVAALHAGRISAALDVTDPEPLPAGHPLWSAPRVLVSPHVGGPSSAFGPRAERLIREQLQRFARDEPLKNVV</sequence>
<dbReference type="EMBL" id="CZKA01000007">
    <property type="protein sequence ID" value="CUR54276.1"/>
    <property type="molecule type" value="Genomic_DNA"/>
</dbReference>
<evidence type="ECO:0000313" key="4">
    <source>
        <dbReference type="EMBL" id="CUR54276.1"/>
    </source>
</evidence>
<dbReference type="GO" id="GO:0016491">
    <property type="term" value="F:oxidoreductase activity"/>
    <property type="evidence" value="ECO:0007669"/>
    <property type="project" value="UniProtKB-KW"/>
</dbReference>
<dbReference type="PANTHER" id="PTHR43333">
    <property type="entry name" value="2-HACID_DH_C DOMAIN-CONTAINING PROTEIN"/>
    <property type="match status" value="1"/>
</dbReference>
<reference evidence="4" key="1">
    <citation type="submission" date="2015-08" db="EMBL/GenBank/DDBJ databases">
        <authorList>
            <person name="Babu N.S."/>
            <person name="Beckwith C.J."/>
            <person name="Beseler K.G."/>
            <person name="Brison A."/>
            <person name="Carone J.V."/>
            <person name="Caskin T.P."/>
            <person name="Diamond M."/>
            <person name="Durham M.E."/>
            <person name="Foxe J.M."/>
            <person name="Go M."/>
            <person name="Henderson B.A."/>
            <person name="Jones I.B."/>
            <person name="McGettigan J.A."/>
            <person name="Micheletti S.J."/>
            <person name="Nasrallah M.E."/>
            <person name="Ortiz D."/>
            <person name="Piller C.R."/>
            <person name="Privatt S.R."/>
            <person name="Schneider S.L."/>
            <person name="Sharp S."/>
            <person name="Smith T.C."/>
            <person name="Stanton J.D."/>
            <person name="Ullery H.E."/>
            <person name="Wilson R.J."/>
            <person name="Serrano M.G."/>
            <person name="Buck G."/>
            <person name="Lee V."/>
            <person name="Wang Y."/>
            <person name="Carvalho R."/>
            <person name="Voegtly L."/>
            <person name="Shi R."/>
            <person name="Duckworth R."/>
            <person name="Johnson A."/>
            <person name="Loviza R."/>
            <person name="Walstead R."/>
            <person name="Shah Z."/>
            <person name="Kiflezghi M."/>
            <person name="Wade K."/>
            <person name="Ball S.L."/>
            <person name="Bradley K.W."/>
            <person name="Asai D.J."/>
            <person name="Bowman C.A."/>
            <person name="Russell D.A."/>
            <person name="Pope W.H."/>
            <person name="Jacobs-Sera D."/>
            <person name="Hendrix R.W."/>
            <person name="Hatfull G.F."/>
        </authorList>
    </citation>
    <scope>NUCLEOTIDE SEQUENCE</scope>
</reference>
<evidence type="ECO:0000256" key="2">
    <source>
        <dbReference type="ARBA" id="ARBA00023027"/>
    </source>
</evidence>
<dbReference type="PANTHER" id="PTHR43333:SF1">
    <property type="entry name" value="D-ISOMER SPECIFIC 2-HYDROXYACID DEHYDROGENASE NAD-BINDING DOMAIN-CONTAINING PROTEIN"/>
    <property type="match status" value="1"/>
</dbReference>
<dbReference type="AlphaFoldDB" id="A0A2P2BX03"/>
<dbReference type="EC" id="1.1.1.-" evidence="4"/>
<name>A0A2P2BX03_9ZZZZ</name>
<feature type="domain" description="D-isomer specific 2-hydroxyacid dehydrogenase NAD-binding" evidence="3">
    <location>
        <begin position="102"/>
        <end position="269"/>
    </location>
</feature>